<dbReference type="AlphaFoldDB" id="A0A8J8B4Q9"/>
<comment type="caution">
    <text evidence="11">The sequence shown here is derived from an EMBL/GenBank/DDBJ whole genome shotgun (WGS) entry which is preliminary data.</text>
</comment>
<proteinExistence type="inferred from homology"/>
<evidence type="ECO:0000256" key="8">
    <source>
        <dbReference type="ARBA" id="ARBA00023014"/>
    </source>
</evidence>
<dbReference type="SMART" id="SM00729">
    <property type="entry name" value="Elp3"/>
    <property type="match status" value="1"/>
</dbReference>
<dbReference type="Pfam" id="PF02310">
    <property type="entry name" value="B12-binding"/>
    <property type="match status" value="1"/>
</dbReference>
<keyword evidence="7" id="KW-0408">Iron</keyword>
<dbReference type="PROSITE" id="PS51918">
    <property type="entry name" value="RADICAL_SAM"/>
    <property type="match status" value="1"/>
</dbReference>
<dbReference type="InterPro" id="IPR034466">
    <property type="entry name" value="Methyltransferase_Class_B"/>
</dbReference>
<evidence type="ECO:0000259" key="10">
    <source>
        <dbReference type="PROSITE" id="PS51918"/>
    </source>
</evidence>
<dbReference type="SUPFAM" id="SSF102114">
    <property type="entry name" value="Radical SAM enzymes"/>
    <property type="match status" value="1"/>
</dbReference>
<dbReference type="SFLD" id="SFLDG01123">
    <property type="entry name" value="methyltransferase_(Class_B)"/>
    <property type="match status" value="1"/>
</dbReference>
<dbReference type="EMBL" id="JWHL01000015">
    <property type="protein sequence ID" value="MBR1369610.1"/>
    <property type="molecule type" value="Genomic_DNA"/>
</dbReference>
<dbReference type="PANTHER" id="PTHR43409:SF7">
    <property type="entry name" value="BLL1977 PROTEIN"/>
    <property type="match status" value="1"/>
</dbReference>
<evidence type="ECO:0000313" key="12">
    <source>
        <dbReference type="Proteomes" id="UP000730161"/>
    </source>
</evidence>
<keyword evidence="4" id="KW-0808">Transferase</keyword>
<evidence type="ECO:0000256" key="2">
    <source>
        <dbReference type="ARBA" id="ARBA00010854"/>
    </source>
</evidence>
<dbReference type="InterPro" id="IPR036724">
    <property type="entry name" value="Cobalamin-bd_sf"/>
</dbReference>
<keyword evidence="8" id="KW-0411">Iron-sulfur</keyword>
<dbReference type="SFLD" id="SFLDS00029">
    <property type="entry name" value="Radical_SAM"/>
    <property type="match status" value="1"/>
</dbReference>
<keyword evidence="6" id="KW-0479">Metal-binding</keyword>
<evidence type="ECO:0000256" key="4">
    <source>
        <dbReference type="ARBA" id="ARBA00022679"/>
    </source>
</evidence>
<comment type="cofactor">
    <cofactor evidence="1">
        <name>[4Fe-4S] cluster</name>
        <dbReference type="ChEBI" id="CHEBI:49883"/>
    </cofactor>
</comment>
<keyword evidence="12" id="KW-1185">Reference proteome</keyword>
<dbReference type="InterPro" id="IPR006158">
    <property type="entry name" value="Cobalamin-bd"/>
</dbReference>
<evidence type="ECO:0008006" key="13">
    <source>
        <dbReference type="Google" id="ProtNLM"/>
    </source>
</evidence>
<evidence type="ECO:0000313" key="11">
    <source>
        <dbReference type="EMBL" id="MBR1369610.1"/>
    </source>
</evidence>
<protein>
    <recommendedName>
        <fullName evidence="13">Radical SAM protein</fullName>
    </recommendedName>
</protein>
<comment type="similarity">
    <text evidence="2">Belongs to the methylamine corrinoid protein family.</text>
</comment>
<dbReference type="GO" id="GO:0003824">
    <property type="term" value="F:catalytic activity"/>
    <property type="evidence" value="ECO:0007669"/>
    <property type="project" value="InterPro"/>
</dbReference>
<name>A0A8J8B4Q9_9EURY</name>
<evidence type="ECO:0000256" key="1">
    <source>
        <dbReference type="ARBA" id="ARBA00001966"/>
    </source>
</evidence>
<dbReference type="Gene3D" id="3.40.50.280">
    <property type="entry name" value="Cobalamin-binding domain"/>
    <property type="match status" value="1"/>
</dbReference>
<dbReference type="Gene3D" id="3.80.30.20">
    <property type="entry name" value="tm_1862 like domain"/>
    <property type="match status" value="1"/>
</dbReference>
<keyword evidence="3" id="KW-0489">Methyltransferase</keyword>
<reference evidence="11" key="1">
    <citation type="submission" date="2014-12" db="EMBL/GenBank/DDBJ databases">
        <authorList>
            <person name="Huang H.-H."/>
            <person name="Chen S.-C."/>
            <person name="Lai M.-C."/>
        </authorList>
    </citation>
    <scope>NUCLEOTIDE SEQUENCE</scope>
    <source>
        <strain evidence="11">K1F9705b</strain>
    </source>
</reference>
<dbReference type="InterPro" id="IPR058240">
    <property type="entry name" value="rSAM_sf"/>
</dbReference>
<dbReference type="PROSITE" id="PS51332">
    <property type="entry name" value="B12_BINDING"/>
    <property type="match status" value="1"/>
</dbReference>
<evidence type="ECO:0000259" key="9">
    <source>
        <dbReference type="PROSITE" id="PS51332"/>
    </source>
</evidence>
<dbReference type="PANTHER" id="PTHR43409">
    <property type="entry name" value="ANAEROBIC MAGNESIUM-PROTOPORPHYRIN IX MONOMETHYL ESTER CYCLASE-RELATED"/>
    <property type="match status" value="1"/>
</dbReference>
<dbReference type="GO" id="GO:0005829">
    <property type="term" value="C:cytosol"/>
    <property type="evidence" value="ECO:0007669"/>
    <property type="project" value="TreeGrafter"/>
</dbReference>
<feature type="domain" description="Radical SAM core" evidence="10">
    <location>
        <begin position="194"/>
        <end position="427"/>
    </location>
</feature>
<dbReference type="InterPro" id="IPR051198">
    <property type="entry name" value="BchE-like"/>
</dbReference>
<evidence type="ECO:0000256" key="3">
    <source>
        <dbReference type="ARBA" id="ARBA00022603"/>
    </source>
</evidence>
<evidence type="ECO:0000256" key="5">
    <source>
        <dbReference type="ARBA" id="ARBA00022691"/>
    </source>
</evidence>
<evidence type="ECO:0000256" key="6">
    <source>
        <dbReference type="ARBA" id="ARBA00022723"/>
    </source>
</evidence>
<dbReference type="GO" id="GO:0046872">
    <property type="term" value="F:metal ion binding"/>
    <property type="evidence" value="ECO:0007669"/>
    <property type="project" value="UniProtKB-KW"/>
</dbReference>
<dbReference type="CDD" id="cd02068">
    <property type="entry name" value="radical_SAM_B12_BD"/>
    <property type="match status" value="1"/>
</dbReference>
<dbReference type="GO" id="GO:0031419">
    <property type="term" value="F:cobalamin binding"/>
    <property type="evidence" value="ECO:0007669"/>
    <property type="project" value="InterPro"/>
</dbReference>
<keyword evidence="5" id="KW-0949">S-adenosyl-L-methionine</keyword>
<accession>A0A8J8B4Q9</accession>
<dbReference type="InterPro" id="IPR007197">
    <property type="entry name" value="rSAM"/>
</dbReference>
<dbReference type="InterPro" id="IPR006638">
    <property type="entry name" value="Elp3/MiaA/NifB-like_rSAM"/>
</dbReference>
<dbReference type="Pfam" id="PF04055">
    <property type="entry name" value="Radical_SAM"/>
    <property type="match status" value="1"/>
</dbReference>
<dbReference type="Proteomes" id="UP000730161">
    <property type="component" value="Unassembled WGS sequence"/>
</dbReference>
<dbReference type="OrthoDB" id="2305at2157"/>
<dbReference type="RefSeq" id="WP_211531333.1">
    <property type="nucleotide sequence ID" value="NZ_JWHL01000015.1"/>
</dbReference>
<gene>
    <name evidence="11" type="ORF">RJ53_08995</name>
</gene>
<dbReference type="InterPro" id="IPR023404">
    <property type="entry name" value="rSAM_horseshoe"/>
</dbReference>
<dbReference type="GO" id="GO:0051539">
    <property type="term" value="F:4 iron, 4 sulfur cluster binding"/>
    <property type="evidence" value="ECO:0007669"/>
    <property type="project" value="UniProtKB-KW"/>
</dbReference>
<evidence type="ECO:0000256" key="7">
    <source>
        <dbReference type="ARBA" id="ARBA00023004"/>
    </source>
</evidence>
<organism evidence="11 12">
    <name type="scientific">Methanocalculus chunghsingensis</name>
    <dbReference type="NCBI Taxonomy" id="156457"/>
    <lineage>
        <taxon>Archaea</taxon>
        <taxon>Methanobacteriati</taxon>
        <taxon>Methanobacteriota</taxon>
        <taxon>Stenosarchaea group</taxon>
        <taxon>Methanomicrobia</taxon>
        <taxon>Methanomicrobiales</taxon>
        <taxon>Methanocalculaceae</taxon>
        <taxon>Methanocalculus</taxon>
    </lineage>
</organism>
<dbReference type="CDD" id="cd01335">
    <property type="entry name" value="Radical_SAM"/>
    <property type="match status" value="1"/>
</dbReference>
<sequence>MSDLVILFVSLFRYRNFTIRLLHPLIREIPGVVPYSVFLKDVSINRFEYPTEDEERLFLDLIDKLQPDIVSFTVLSPFADVARRLSRLVKEKHPDTVVIWGGIHPTLYPEDCISDVDILCIGEGEGALTDLLTAMRDGLPYDQIANLWVREGEMIYKNPLRPLIEDLDSLPVPLYGDDSFFFIDTNSITQVDTVFSEPEHLVQTARGCPWRCSFCVNSLLRNIFTDLGPYVRRRTVDSVIAELSEYLGRSKGMTRSIFFIDEVFAIDKKWVDEFATKYQKLTDLPFSVYYHPKQLNLAIIDRLVEAGLAEVDVGIQSGSDSVRNRIYNRPGTSAEIVALAKEVTRRNVKVRYDLIMESPYDTEDKLKETIDLLLQLPKPLTFNLYSLQYFPDYPLTDRAIEDGFIRPEDGTRDVLLEEIQHDFLDEKAFIYSPRFFPFNRLRMMKNIIWLVVWNHANDRIVRQAVLSDSPASGLLLQYLNIKSVLYGRLDGVGVHPLIRNAFHALGYLRRAEFRGLFSKVNEHLHKDLLSDS</sequence>
<dbReference type="SUPFAM" id="SSF52242">
    <property type="entry name" value="Cobalamin (vitamin B12)-binding domain"/>
    <property type="match status" value="1"/>
</dbReference>
<dbReference type="SFLD" id="SFLDG01082">
    <property type="entry name" value="B12-binding_domain_containing"/>
    <property type="match status" value="1"/>
</dbReference>
<feature type="domain" description="B12-binding" evidence="9">
    <location>
        <begin position="1"/>
        <end position="142"/>
    </location>
</feature>